<dbReference type="EMBL" id="CP042467">
    <property type="protein sequence ID" value="QED28872.1"/>
    <property type="molecule type" value="Genomic_DNA"/>
</dbReference>
<dbReference type="Proteomes" id="UP000321595">
    <property type="component" value="Chromosome"/>
</dbReference>
<dbReference type="InterPro" id="IPR045834">
    <property type="entry name" value="Csd3_N2"/>
</dbReference>
<evidence type="ECO:0000259" key="8">
    <source>
        <dbReference type="Pfam" id="PF01551"/>
    </source>
</evidence>
<dbReference type="SUPFAM" id="SSF51261">
    <property type="entry name" value="Duplicated hybrid motif"/>
    <property type="match status" value="1"/>
</dbReference>
<evidence type="ECO:0000256" key="6">
    <source>
        <dbReference type="ARBA" id="ARBA00022833"/>
    </source>
</evidence>
<dbReference type="OrthoDB" id="9815245at2"/>
<dbReference type="GO" id="GO:0006508">
    <property type="term" value="P:proteolysis"/>
    <property type="evidence" value="ECO:0007669"/>
    <property type="project" value="UniProtKB-KW"/>
</dbReference>
<comment type="subcellular location">
    <subcellularLocation>
        <location evidence="2">Cell envelope</location>
    </subcellularLocation>
</comment>
<reference evidence="10 11" key="1">
    <citation type="submission" date="2019-08" db="EMBL/GenBank/DDBJ databases">
        <authorList>
            <person name="Liang Q."/>
        </authorList>
    </citation>
    <scope>NUCLEOTIDE SEQUENCE [LARGE SCALE GENOMIC DNA]</scope>
    <source>
        <strain evidence="10 11">V1718</strain>
    </source>
</reference>
<evidence type="ECO:0000256" key="1">
    <source>
        <dbReference type="ARBA" id="ARBA00001947"/>
    </source>
</evidence>
<keyword evidence="4" id="KW-0479">Metal-binding</keyword>
<protein>
    <submittedName>
        <fullName evidence="10">Peptidoglycan DD-metalloendopeptidase family protein</fullName>
    </submittedName>
</protein>
<dbReference type="AlphaFoldDB" id="A0A5B8XSD7"/>
<keyword evidence="5" id="KW-0378">Hydrolase</keyword>
<dbReference type="InterPro" id="IPR016047">
    <property type="entry name" value="M23ase_b-sheet_dom"/>
</dbReference>
<evidence type="ECO:0000256" key="4">
    <source>
        <dbReference type="ARBA" id="ARBA00022723"/>
    </source>
</evidence>
<feature type="domain" description="Csd3-like second N-terminal" evidence="9">
    <location>
        <begin position="173"/>
        <end position="290"/>
    </location>
</feature>
<keyword evidence="6" id="KW-0862">Zinc</keyword>
<dbReference type="InterPro" id="IPR011055">
    <property type="entry name" value="Dup_hybrid_motif"/>
</dbReference>
<feature type="domain" description="M23ase beta-sheet core" evidence="8">
    <location>
        <begin position="303"/>
        <end position="399"/>
    </location>
</feature>
<dbReference type="PANTHER" id="PTHR21666:SF288">
    <property type="entry name" value="CELL DIVISION PROTEIN YTFB"/>
    <property type="match status" value="1"/>
</dbReference>
<dbReference type="RefSeq" id="WP_146961682.1">
    <property type="nucleotide sequence ID" value="NZ_CP042467.1"/>
</dbReference>
<accession>A0A5B8XSD7</accession>
<evidence type="ECO:0000313" key="11">
    <source>
        <dbReference type="Proteomes" id="UP000321595"/>
    </source>
</evidence>
<keyword evidence="3" id="KW-0645">Protease</keyword>
<evidence type="ECO:0000256" key="3">
    <source>
        <dbReference type="ARBA" id="ARBA00022670"/>
    </source>
</evidence>
<evidence type="ECO:0000256" key="2">
    <source>
        <dbReference type="ARBA" id="ARBA00004196"/>
    </source>
</evidence>
<dbReference type="CDD" id="cd12797">
    <property type="entry name" value="M23_peptidase"/>
    <property type="match status" value="1"/>
</dbReference>
<evidence type="ECO:0000256" key="5">
    <source>
        <dbReference type="ARBA" id="ARBA00022801"/>
    </source>
</evidence>
<dbReference type="InterPro" id="IPR050570">
    <property type="entry name" value="Cell_wall_metabolism_enzyme"/>
</dbReference>
<evidence type="ECO:0000259" key="9">
    <source>
        <dbReference type="Pfam" id="PF19425"/>
    </source>
</evidence>
<dbReference type="PANTHER" id="PTHR21666">
    <property type="entry name" value="PEPTIDASE-RELATED"/>
    <property type="match status" value="1"/>
</dbReference>
<gene>
    <name evidence="10" type="ORF">FRD01_16820</name>
</gene>
<dbReference type="Gene3D" id="3.10.450.350">
    <property type="match status" value="1"/>
</dbReference>
<evidence type="ECO:0000256" key="7">
    <source>
        <dbReference type="ARBA" id="ARBA00023049"/>
    </source>
</evidence>
<dbReference type="GO" id="GO:0046872">
    <property type="term" value="F:metal ion binding"/>
    <property type="evidence" value="ECO:0007669"/>
    <property type="project" value="UniProtKB-KW"/>
</dbReference>
<dbReference type="Pfam" id="PF19425">
    <property type="entry name" value="Csd3_N2"/>
    <property type="match status" value="1"/>
</dbReference>
<evidence type="ECO:0000313" key="10">
    <source>
        <dbReference type="EMBL" id="QED28872.1"/>
    </source>
</evidence>
<dbReference type="KEGG" id="bbae:FRD01_16820"/>
<organism evidence="10 11">
    <name type="scientific">Microvenator marinus</name>
    <dbReference type="NCBI Taxonomy" id="2600177"/>
    <lineage>
        <taxon>Bacteria</taxon>
        <taxon>Deltaproteobacteria</taxon>
        <taxon>Bradymonadales</taxon>
        <taxon>Microvenatoraceae</taxon>
        <taxon>Microvenator</taxon>
    </lineage>
</organism>
<proteinExistence type="predicted"/>
<comment type="cofactor">
    <cofactor evidence="1">
        <name>Zn(2+)</name>
        <dbReference type="ChEBI" id="CHEBI:29105"/>
    </cofactor>
</comment>
<sequence>MAGTPRGRLRPHRKRSKAPLILGTLAAAGLLSWATWPDETPSLALSANASAPQIEAAFPEPPPAPETPEPVVPEAPEFTRIENVLEKNQTMGAALAKLGIDAGESHRLIEAASAKIDFRKSRPGDIWTVELDKDNSVREFEYQASPENRWIVRRTEDGFVAEDVQVDREIKIETVRGKIDSSLWLAFDTQGASGALAQRFTELFQYTIDFNSETQPGDEFSVIYEKVFVDGEYLRDGKVLGAKYSGQVGTYYGFFHYDPENSGYFDENGDNLKRQFLKSPLATVRITSNFGRRFHPVLKKMKLHAGVDYGAPTGTPVHAVADGTVIYAGWKGANGKLVSLRHANGFVTHYAHLSQITKKLRPGVRVKQKDQIGRVGTTGRSTGPHLHFGMTQHGKVINPLTVDFARAEPLKGAERQAFKEKAESLKAQL</sequence>
<dbReference type="Gene3D" id="2.70.70.10">
    <property type="entry name" value="Glucose Permease (Domain IIA)"/>
    <property type="match status" value="1"/>
</dbReference>
<keyword evidence="11" id="KW-1185">Reference proteome</keyword>
<dbReference type="GO" id="GO:0030313">
    <property type="term" value="C:cell envelope"/>
    <property type="evidence" value="ECO:0007669"/>
    <property type="project" value="UniProtKB-SubCell"/>
</dbReference>
<dbReference type="Pfam" id="PF01551">
    <property type="entry name" value="Peptidase_M23"/>
    <property type="match status" value="1"/>
</dbReference>
<keyword evidence="7" id="KW-0482">Metalloprotease</keyword>
<dbReference type="GO" id="GO:0004222">
    <property type="term" value="F:metalloendopeptidase activity"/>
    <property type="evidence" value="ECO:0007669"/>
    <property type="project" value="TreeGrafter"/>
</dbReference>
<name>A0A5B8XSD7_9DELT</name>